<dbReference type="GO" id="GO:0004222">
    <property type="term" value="F:metalloendopeptidase activity"/>
    <property type="evidence" value="ECO:0007669"/>
    <property type="project" value="InterPro"/>
</dbReference>
<name>A0A0A1UHJ9_9AGAM</name>
<proteinExistence type="predicted"/>
<feature type="domain" description="Lysine-specific metallo-endopeptidase" evidence="1">
    <location>
        <begin position="40"/>
        <end position="165"/>
    </location>
</feature>
<reference evidence="3" key="1">
    <citation type="journal article" date="2014" name="Genome Announc.">
        <title>Draft genome sequence of the plant-pathogenic soil fungus Rhizoctonia solani anastomosis group 3 strain Rhs1AP.</title>
        <authorList>
            <person name="Cubeta M.A."/>
            <person name="Thomas E."/>
            <person name="Dean R.A."/>
            <person name="Jabaji S."/>
            <person name="Neate S.M."/>
            <person name="Tavantzis S."/>
            <person name="Toda T."/>
            <person name="Vilgalys R."/>
            <person name="Bharathan N."/>
            <person name="Fedorova-Abrams N."/>
            <person name="Pakala S.B."/>
            <person name="Pakala S.M."/>
            <person name="Zafar N."/>
            <person name="Joardar V."/>
            <person name="Losada L."/>
            <person name="Nierman W.C."/>
        </authorList>
    </citation>
    <scope>NUCLEOTIDE SEQUENCE [LARGE SCALE GENOMIC DNA]</scope>
    <source>
        <strain evidence="3">AG-3</strain>
    </source>
</reference>
<dbReference type="InterPro" id="IPR029463">
    <property type="entry name" value="Lys_MEP"/>
</dbReference>
<evidence type="ECO:0000313" key="3">
    <source>
        <dbReference type="Proteomes" id="UP000030108"/>
    </source>
</evidence>
<dbReference type="InterPro" id="IPR024079">
    <property type="entry name" value="MetalloPept_cat_dom_sf"/>
</dbReference>
<dbReference type="SUPFAM" id="SSF50370">
    <property type="entry name" value="Ricin B-like lectins"/>
    <property type="match status" value="1"/>
</dbReference>
<sequence>MSDRQFIGCSLKQRQHIQGAAIAANVLAANGMFYIIRSPSGQQPLYKTWFGTHDEEDHSTVVSTLSKMHNRATSLTYDCQSCSKQSTPSKELQRILYSLPDTGVIFKHKIALCQGFWEASIVGASSQASRIVEELLLNYGEATSGIFLPKSRAKTTAAGSSGRAVASRIAAGNKSWALVVADHPELVLDLEGGGSKDETPVLFYKNNAANNQKWYFERA</sequence>
<comment type="caution">
    <text evidence="2">The sequence shown here is derived from an EMBL/GenBank/DDBJ whole genome shotgun (WGS) entry which is preliminary data.</text>
</comment>
<gene>
    <name evidence="2" type="ORF">RSOL_244860</name>
</gene>
<dbReference type="OrthoDB" id="2131701at2759"/>
<dbReference type="Gene3D" id="2.80.10.50">
    <property type="match status" value="1"/>
</dbReference>
<dbReference type="AlphaFoldDB" id="A0A0A1UHJ9"/>
<dbReference type="InterPro" id="IPR035992">
    <property type="entry name" value="Ricin_B-like_lectins"/>
</dbReference>
<accession>A0A0A1UHJ9</accession>
<dbReference type="Proteomes" id="UP000030108">
    <property type="component" value="Unassembled WGS sequence"/>
</dbReference>
<dbReference type="Pfam" id="PF14521">
    <property type="entry name" value="Aspzincin_M35"/>
    <property type="match status" value="1"/>
</dbReference>
<evidence type="ECO:0000259" key="1">
    <source>
        <dbReference type="Pfam" id="PF14521"/>
    </source>
</evidence>
<protein>
    <submittedName>
        <fullName evidence="2">Lysine-specific metallo-endopeptidase</fullName>
    </submittedName>
</protein>
<dbReference type="Gene3D" id="3.40.390.10">
    <property type="entry name" value="Collagenase (Catalytic Domain)"/>
    <property type="match status" value="1"/>
</dbReference>
<dbReference type="PROSITE" id="PS50231">
    <property type="entry name" value="RICIN_B_LECTIN"/>
    <property type="match status" value="1"/>
</dbReference>
<dbReference type="EMBL" id="JATN01000321">
    <property type="protein sequence ID" value="EUC58274.1"/>
    <property type="molecule type" value="Genomic_DNA"/>
</dbReference>
<evidence type="ECO:0000313" key="2">
    <source>
        <dbReference type="EMBL" id="EUC58274.1"/>
    </source>
</evidence>
<feature type="non-terminal residue" evidence="2">
    <location>
        <position position="219"/>
    </location>
</feature>
<organism evidence="2 3">
    <name type="scientific">Rhizoctonia solani AG-3 Rhs1AP</name>
    <dbReference type="NCBI Taxonomy" id="1086054"/>
    <lineage>
        <taxon>Eukaryota</taxon>
        <taxon>Fungi</taxon>
        <taxon>Dikarya</taxon>
        <taxon>Basidiomycota</taxon>
        <taxon>Agaricomycotina</taxon>
        <taxon>Agaricomycetes</taxon>
        <taxon>Cantharellales</taxon>
        <taxon>Ceratobasidiaceae</taxon>
        <taxon>Rhizoctonia</taxon>
    </lineage>
</organism>
<dbReference type="SUPFAM" id="SSF55486">
    <property type="entry name" value="Metalloproteases ('zincins'), catalytic domain"/>
    <property type="match status" value="1"/>
</dbReference>